<keyword evidence="2" id="KW-1133">Transmembrane helix</keyword>
<dbReference type="OrthoDB" id="5243093at2"/>
<dbReference type="AlphaFoldDB" id="A0A023X032"/>
<feature type="compositionally biased region" description="Basic and acidic residues" evidence="1">
    <location>
        <begin position="12"/>
        <end position="27"/>
    </location>
</feature>
<feature type="region of interest" description="Disordered" evidence="1">
    <location>
        <begin position="1"/>
        <end position="100"/>
    </location>
</feature>
<dbReference type="STRING" id="42256.RradSPS_0258"/>
<dbReference type="RefSeq" id="WP_038680153.1">
    <property type="nucleotide sequence ID" value="NZ_CP007514.1"/>
</dbReference>
<evidence type="ECO:0000256" key="1">
    <source>
        <dbReference type="SAM" id="MobiDB-lite"/>
    </source>
</evidence>
<evidence type="ECO:0000313" key="3">
    <source>
        <dbReference type="EMBL" id="AHY45541.1"/>
    </source>
</evidence>
<evidence type="ECO:0000313" key="5">
    <source>
        <dbReference type="Proteomes" id="UP000025229"/>
    </source>
</evidence>
<proteinExistence type="predicted"/>
<dbReference type="KEGG" id="rrd:RradSPS_0258"/>
<keyword evidence="2" id="KW-0472">Membrane</keyword>
<dbReference type="EMBL" id="CP007514">
    <property type="protein sequence ID" value="AHY45541.1"/>
    <property type="molecule type" value="Genomic_DNA"/>
</dbReference>
<keyword evidence="5" id="KW-1185">Reference proteome</keyword>
<evidence type="ECO:0000313" key="4">
    <source>
        <dbReference type="EMBL" id="MDX5892954.1"/>
    </source>
</evidence>
<feature type="transmembrane region" description="Helical" evidence="2">
    <location>
        <begin position="109"/>
        <end position="131"/>
    </location>
</feature>
<protein>
    <submittedName>
        <fullName evidence="3">Uncharacterized protein</fullName>
    </submittedName>
</protein>
<organism evidence="3 5">
    <name type="scientific">Rubrobacter radiotolerans</name>
    <name type="common">Arthrobacter radiotolerans</name>
    <dbReference type="NCBI Taxonomy" id="42256"/>
    <lineage>
        <taxon>Bacteria</taxon>
        <taxon>Bacillati</taxon>
        <taxon>Actinomycetota</taxon>
        <taxon>Rubrobacteria</taxon>
        <taxon>Rubrobacterales</taxon>
        <taxon>Rubrobacteraceae</taxon>
        <taxon>Rubrobacter</taxon>
    </lineage>
</organism>
<reference evidence="4" key="2">
    <citation type="submission" date="2023-11" db="EMBL/GenBank/DDBJ databases">
        <title>MicrobeMod: A computational toolkit for identifying prokaryotic methylation and restriction-modification with nanopore sequencing.</title>
        <authorList>
            <person name="Crits-Christoph A."/>
            <person name="Kang S.C."/>
            <person name="Lee H."/>
            <person name="Ostrov N."/>
        </authorList>
    </citation>
    <scope>NUCLEOTIDE SEQUENCE</scope>
    <source>
        <strain evidence="4">ATCC 51242</strain>
    </source>
</reference>
<reference evidence="3 5" key="1">
    <citation type="submission" date="2014-03" db="EMBL/GenBank/DDBJ databases">
        <title>Complete genome sequence of the Radio-Resistant Rubrobacter radiotolerans RSPS-4.</title>
        <authorList>
            <person name="Egas C.C."/>
            <person name="Barroso C.C."/>
            <person name="Froufe H.J.C."/>
            <person name="Pacheco J.J."/>
            <person name="Albuquerque L.L."/>
            <person name="da Costa M.M.S."/>
        </authorList>
    </citation>
    <scope>NUCLEOTIDE SEQUENCE [LARGE SCALE GENOMIC DNA]</scope>
    <source>
        <strain evidence="3 5">RSPS-4</strain>
    </source>
</reference>
<gene>
    <name evidence="3" type="ORF">RradSPS_0258</name>
    <name evidence="4" type="ORF">SIL72_02815</name>
</gene>
<evidence type="ECO:0000256" key="2">
    <source>
        <dbReference type="SAM" id="Phobius"/>
    </source>
</evidence>
<sequence length="326" mass="34419">MRRLRLVSSPENNRDAVEPVPNEVREQRPRRRLEAPLTITPPELNGRRTVKRINTLTPPGTPVSRPGTSGESERSEAASRSAHRRESLRQRGSRGARQSKVEVYRRRRLLAAGIVVAVVLAAVAVLLAASFGGGESPPAISTSAPKDTVLAEAGGVAVTTPIRPGELNGLGYHPEGSTLALEPEGRKLGSLNPFSRLPFGVAPEEIRYSIMDRAGREGPRTGALDVGAPAGTEVYSPVTGMITAIRPDSRVSGANVVEIQPSDNPDLRVYVSFVNSGKDGAGVKSPVEAGETKLGAVADSARVLDPQLAEYTGRDGNHVTVAVDAG</sequence>
<name>A0A023X032_RUBRA</name>
<dbReference type="EMBL" id="JAWXXX010000001">
    <property type="protein sequence ID" value="MDX5892954.1"/>
    <property type="molecule type" value="Genomic_DNA"/>
</dbReference>
<keyword evidence="2" id="KW-0812">Transmembrane</keyword>
<dbReference type="InterPro" id="IPR011055">
    <property type="entry name" value="Dup_hybrid_motif"/>
</dbReference>
<dbReference type="HOGENOM" id="CLU_073840_0_0_11"/>
<dbReference type="Proteomes" id="UP000025229">
    <property type="component" value="Chromosome"/>
</dbReference>
<accession>A0A023X032</accession>
<dbReference type="Proteomes" id="UP001281130">
    <property type="component" value="Unassembled WGS sequence"/>
</dbReference>
<dbReference type="Gene3D" id="2.70.70.10">
    <property type="entry name" value="Glucose Permease (Domain IIA)"/>
    <property type="match status" value="1"/>
</dbReference>